<dbReference type="Proteomes" id="UP001218218">
    <property type="component" value="Unassembled WGS sequence"/>
</dbReference>
<gene>
    <name evidence="1" type="ORF">DFH08DRAFT_130742</name>
</gene>
<organism evidence="1 2">
    <name type="scientific">Mycena albidolilacea</name>
    <dbReference type="NCBI Taxonomy" id="1033008"/>
    <lineage>
        <taxon>Eukaryota</taxon>
        <taxon>Fungi</taxon>
        <taxon>Dikarya</taxon>
        <taxon>Basidiomycota</taxon>
        <taxon>Agaricomycotina</taxon>
        <taxon>Agaricomycetes</taxon>
        <taxon>Agaricomycetidae</taxon>
        <taxon>Agaricales</taxon>
        <taxon>Marasmiineae</taxon>
        <taxon>Mycenaceae</taxon>
        <taxon>Mycena</taxon>
    </lineage>
</organism>
<sequence>MLMPDPSSKEITRAPVLTIPPEITAHIFTYCLTDFTSAPDIDTAPLLLGRICSDWRNIAWHSPELWTSLKVDRRDIPVALVETWLSRAQGLPLALELVIPDSEWDGTEVIAVFERYSQTWREITLDLPVEQLYLFGSDLALPLLERLTIRSEVFPEEGVVLDHPFRNASALRRLTLDRPVLLTSLPWAHITSFTSESGYLSPEVFLTILQHTPNIVNCSVAIYNENESDRLPDVAPQLVFLISLSLESVNPDALDIFDHISVPALRVLNLSSTLFSGRVLVQHLQRILSNPDFQLHELSIRIDGDKPKEEDFIQLLEAQPTLEKFELVEGSLDLLIAICRRLSDGSPLLPRLSSLTASPHIYPASEITTTFPVMLDALVDALSTRWVADSESFARIQDCDLSWSGQRTDDLDNIVAAFLPRQAELVALGINIAVNT</sequence>
<protein>
    <recommendedName>
        <fullName evidence="3">F-box domain-containing protein</fullName>
    </recommendedName>
</protein>
<dbReference type="EMBL" id="JARIHO010000016">
    <property type="protein sequence ID" value="KAJ7348869.1"/>
    <property type="molecule type" value="Genomic_DNA"/>
</dbReference>
<keyword evidence="2" id="KW-1185">Reference proteome</keyword>
<comment type="caution">
    <text evidence="1">The sequence shown here is derived from an EMBL/GenBank/DDBJ whole genome shotgun (WGS) entry which is preliminary data.</text>
</comment>
<evidence type="ECO:0000313" key="1">
    <source>
        <dbReference type="EMBL" id="KAJ7348869.1"/>
    </source>
</evidence>
<dbReference type="AlphaFoldDB" id="A0AAD7A3U1"/>
<dbReference type="Gene3D" id="1.20.1280.50">
    <property type="match status" value="1"/>
</dbReference>
<evidence type="ECO:0008006" key="3">
    <source>
        <dbReference type="Google" id="ProtNLM"/>
    </source>
</evidence>
<dbReference type="SUPFAM" id="SSF52047">
    <property type="entry name" value="RNI-like"/>
    <property type="match status" value="1"/>
</dbReference>
<proteinExistence type="predicted"/>
<reference evidence="1" key="1">
    <citation type="submission" date="2023-03" db="EMBL/GenBank/DDBJ databases">
        <title>Massive genome expansion in bonnet fungi (Mycena s.s.) driven by repeated elements and novel gene families across ecological guilds.</title>
        <authorList>
            <consortium name="Lawrence Berkeley National Laboratory"/>
            <person name="Harder C.B."/>
            <person name="Miyauchi S."/>
            <person name="Viragh M."/>
            <person name="Kuo A."/>
            <person name="Thoen E."/>
            <person name="Andreopoulos B."/>
            <person name="Lu D."/>
            <person name="Skrede I."/>
            <person name="Drula E."/>
            <person name="Henrissat B."/>
            <person name="Morin E."/>
            <person name="Kohler A."/>
            <person name="Barry K."/>
            <person name="LaButti K."/>
            <person name="Morin E."/>
            <person name="Salamov A."/>
            <person name="Lipzen A."/>
            <person name="Mereny Z."/>
            <person name="Hegedus B."/>
            <person name="Baldrian P."/>
            <person name="Stursova M."/>
            <person name="Weitz H."/>
            <person name="Taylor A."/>
            <person name="Grigoriev I.V."/>
            <person name="Nagy L.G."/>
            <person name="Martin F."/>
            <person name="Kauserud H."/>
        </authorList>
    </citation>
    <scope>NUCLEOTIDE SEQUENCE</scope>
    <source>
        <strain evidence="1">CBHHK002</strain>
    </source>
</reference>
<name>A0AAD7A3U1_9AGAR</name>
<accession>A0AAD7A3U1</accession>
<evidence type="ECO:0000313" key="2">
    <source>
        <dbReference type="Proteomes" id="UP001218218"/>
    </source>
</evidence>